<feature type="non-terminal residue" evidence="9">
    <location>
        <position position="1"/>
    </location>
</feature>
<dbReference type="InterPro" id="IPR002999">
    <property type="entry name" value="Tudor"/>
</dbReference>
<proteinExistence type="evidence at transcript level"/>
<evidence type="ECO:0000259" key="8">
    <source>
        <dbReference type="PROSITE" id="PS50304"/>
    </source>
</evidence>
<dbReference type="SUPFAM" id="SSF57850">
    <property type="entry name" value="RING/U-box"/>
    <property type="match status" value="1"/>
</dbReference>
<feature type="domain" description="B box-type" evidence="7">
    <location>
        <begin position="163"/>
        <end position="204"/>
    </location>
</feature>
<dbReference type="Gene3D" id="3.30.40.10">
    <property type="entry name" value="Zinc/RING finger domain, C3HC4 (zinc finger)"/>
    <property type="match status" value="1"/>
</dbReference>
<dbReference type="CDD" id="cd19757">
    <property type="entry name" value="Bbox1"/>
    <property type="match status" value="1"/>
</dbReference>
<dbReference type="Gene3D" id="2.40.50.90">
    <property type="match status" value="2"/>
</dbReference>
<evidence type="ECO:0000256" key="5">
    <source>
        <dbReference type="SAM" id="MobiDB-lite"/>
    </source>
</evidence>
<dbReference type="EMBL" id="GFAA01003289">
    <property type="protein sequence ID" value="JAU00146.1"/>
    <property type="molecule type" value="mRNA"/>
</dbReference>
<dbReference type="InterPro" id="IPR035437">
    <property type="entry name" value="SNase_OB-fold_sf"/>
</dbReference>
<keyword evidence="3" id="KW-0862">Zinc</keyword>
<feature type="non-terminal residue" evidence="9">
    <location>
        <position position="1337"/>
    </location>
</feature>
<feature type="domain" description="RING-type" evidence="6">
    <location>
        <begin position="1"/>
        <end position="49"/>
    </location>
</feature>
<evidence type="ECO:0000256" key="3">
    <source>
        <dbReference type="ARBA" id="ARBA00022833"/>
    </source>
</evidence>
<reference evidence="9" key="1">
    <citation type="submission" date="2016-09" db="EMBL/GenBank/DDBJ databases">
        <authorList>
            <person name="Capua I."/>
            <person name="De Benedictis P."/>
            <person name="Joannis T."/>
            <person name="Lombin L.H."/>
            <person name="Cattoli G."/>
        </authorList>
    </citation>
    <scope>NUCLEOTIDE SEQUENCE</scope>
</reference>
<accession>A0A1E1XLN0</accession>
<dbReference type="SMART" id="SM00336">
    <property type="entry name" value="BBOX"/>
    <property type="match status" value="2"/>
</dbReference>
<feature type="region of interest" description="Disordered" evidence="5">
    <location>
        <begin position="386"/>
        <end position="423"/>
    </location>
</feature>
<feature type="domain" description="Tudor" evidence="8">
    <location>
        <begin position="993"/>
        <end position="1049"/>
    </location>
</feature>
<feature type="compositionally biased region" description="Basic and acidic residues" evidence="5">
    <location>
        <begin position="1186"/>
        <end position="1196"/>
    </location>
</feature>
<dbReference type="Gene3D" id="3.30.160.60">
    <property type="entry name" value="Classic Zinc Finger"/>
    <property type="match status" value="1"/>
</dbReference>
<dbReference type="FunFam" id="2.30.30.140:FF:000018">
    <property type="entry name" value="Serine/threonine-protein kinase 31"/>
    <property type="match status" value="2"/>
</dbReference>
<dbReference type="Gene3D" id="2.30.30.140">
    <property type="match status" value="3"/>
</dbReference>
<feature type="domain" description="B box-type" evidence="7">
    <location>
        <begin position="109"/>
        <end position="156"/>
    </location>
</feature>
<feature type="domain" description="Tudor" evidence="8">
    <location>
        <begin position="713"/>
        <end position="772"/>
    </location>
</feature>
<name>A0A1E1XLN0_AMBSC</name>
<organism evidence="9">
    <name type="scientific">Amblyomma sculptum</name>
    <name type="common">Tick</name>
    <dbReference type="NCBI Taxonomy" id="1581419"/>
    <lineage>
        <taxon>Eukaryota</taxon>
        <taxon>Metazoa</taxon>
        <taxon>Ecdysozoa</taxon>
        <taxon>Arthropoda</taxon>
        <taxon>Chelicerata</taxon>
        <taxon>Arachnida</taxon>
        <taxon>Acari</taxon>
        <taxon>Parasitiformes</taxon>
        <taxon>Ixodida</taxon>
        <taxon>Ixodoidea</taxon>
        <taxon>Ixodidae</taxon>
        <taxon>Amblyomminae</taxon>
        <taxon>Amblyomma</taxon>
    </lineage>
</organism>
<dbReference type="SUPFAM" id="SSF63748">
    <property type="entry name" value="Tudor/PWWP/MBT"/>
    <property type="match status" value="3"/>
</dbReference>
<feature type="compositionally biased region" description="Polar residues" evidence="5">
    <location>
        <begin position="1275"/>
        <end position="1299"/>
    </location>
</feature>
<dbReference type="SUPFAM" id="SSF57845">
    <property type="entry name" value="B-box zinc-binding domain"/>
    <property type="match status" value="1"/>
</dbReference>
<feature type="compositionally biased region" description="Basic and acidic residues" evidence="5">
    <location>
        <begin position="1218"/>
        <end position="1229"/>
    </location>
</feature>
<evidence type="ECO:0000256" key="2">
    <source>
        <dbReference type="ARBA" id="ARBA00022771"/>
    </source>
</evidence>
<dbReference type="GO" id="GO:0008270">
    <property type="term" value="F:zinc ion binding"/>
    <property type="evidence" value="ECO:0007669"/>
    <property type="project" value="UniProtKB-KW"/>
</dbReference>
<sequence>CPSCSLAYTTKEQRGTRLPRILKCGHTCCEACIRSRASQTHVCTCPVCKDQQAFPDSTSIQALLLDSFVLGSEAAYSRQYLTTSRGPNLEPFNITMMSAVRSKEATKKGPEVLCDECGSRAATCRCDTCPTNFCKQCFDQLHRLGKTMRKHQPRSLNAVSASAEVAVCKEHDRLLEFFCKTDSQVICTFCAVMGDHKQHEVVPVLERNRTALKELKPALNEASKPFFGLKRSAKKLEAVCNSAEGEYITLIGQVQSQFQHLHCLLQLRLHQLLTDMKKIHEDHLQGVQDELKTVTSKMDEFKAMQKEANSAVAANKPDNAAHLLDQLKSFAGSPCYLVDDIQDHKLAIEITYDSSLKEMLKTYGKMRFAMPKRLSLVAEKDLPEGYAEEELDDTDDESECSKQSVDEQSVRASSVSGDELPQAEPVVETLNNKRVLVSHIRDPSSFYVQLCSSAGKLLKIQNEINAFCLTPESRLHHDEEVKVGDLYLALFHVDNNWYRCRVLRVMEGDMNVVDGTSFRRSSVNVEVFYVDYGNSEVIPLTRLRHMAPCCEKVGHLAIKCCLFNVVPREANGRWKKDSSAMFGRLALNRKLILREVERRPDILVVDLLDDNEGGCGDVRTSISDALVFLGVAMYHMPCESKRGKPEAHARRQYYSPAELHAGQIVNVIISCIHHPHRLFVQELGSNVEYIQKLLGDLQRHCNHDSNELDILFAAQVGMVCLAKFPHDKLWYRARVVRLVTKSEVEVLYVDYGNQEVVPISWVRRVPDKFMRLPIQAIPVMLADIAPAKGDSSWPDEAKAKLNKLTLNQHLILKVHAHSKECQRPKVTLYIPGKDDMDICVNAILVKENLAVSTGPLSLMEQVPTLKAHLLVQQKSSIVEVYEETKAASKRRKRLAATLQSSAPPPVLPPSRSAGKDSATALMAALEVHLAKPEKEPSLERPRENFVPVQVTYPKSPQLFYLRQLEDRKSLEILTSRLQSAWDMTGSSGDSKENWEVGDWCAVKCDTERARAKVVMVGKEELGVFLVDSGKEVVVPKSEVIVLPESLSAVPPFARSCHLADMIPAGGSRNWSKTAEEFFGELFFTTNRIFMVQMGEEVGGSLPVDIMIEEIPPVGALEPIRKEYPSVRQILKDAGFGFIRRSNAKKEKLAEQAVSPREPEVPLDSIPCTADKPAPTENIADNPTLSSHEEPESRDMESLCVPDESAHNEPTALDTPAAEVERSENVEQRDVSPSSSSEELSSSPALGGTVIAAAQLNGSAAQLNSAADKVDIAADHSNSASDQPDGTACQSDSAAPQSDGGTPPSDGAVPSSDCAVPPSDIVAPQSDIVAPQSDIVAP</sequence>
<dbReference type="PROSITE" id="PS50119">
    <property type="entry name" value="ZF_BBOX"/>
    <property type="match status" value="2"/>
</dbReference>
<evidence type="ECO:0000259" key="7">
    <source>
        <dbReference type="PROSITE" id="PS50119"/>
    </source>
</evidence>
<feature type="region of interest" description="Disordered" evidence="5">
    <location>
        <begin position="1146"/>
        <end position="1243"/>
    </location>
</feature>
<dbReference type="PANTHER" id="PTHR16442">
    <property type="entry name" value="RING FINGER PROTEIN 17"/>
    <property type="match status" value="1"/>
</dbReference>
<evidence type="ECO:0000256" key="4">
    <source>
        <dbReference type="PROSITE-ProRule" id="PRU00024"/>
    </source>
</evidence>
<keyword evidence="1" id="KW-0479">Metal-binding</keyword>
<dbReference type="Pfam" id="PF00643">
    <property type="entry name" value="zf-B_box"/>
    <property type="match status" value="1"/>
</dbReference>
<dbReference type="PANTHER" id="PTHR16442:SF1">
    <property type="entry name" value="RING FINGER PROTEIN 17"/>
    <property type="match status" value="1"/>
</dbReference>
<dbReference type="InterPro" id="IPR013083">
    <property type="entry name" value="Znf_RING/FYVE/PHD"/>
</dbReference>
<dbReference type="InterPro" id="IPR000315">
    <property type="entry name" value="Znf_B-box"/>
</dbReference>
<dbReference type="SMART" id="SM00184">
    <property type="entry name" value="RING"/>
    <property type="match status" value="1"/>
</dbReference>
<feature type="region of interest" description="Disordered" evidence="5">
    <location>
        <begin position="1273"/>
        <end position="1337"/>
    </location>
</feature>
<dbReference type="InterPro" id="IPR001841">
    <property type="entry name" value="Znf_RING"/>
</dbReference>
<reference evidence="9" key="2">
    <citation type="journal article" date="2017" name="Front. Cell. Infect. Microbiol.">
        <title>Analysis of the Salivary Gland Transcriptome of Unfed and Partially Fed Amblyomma sculptum Ticks and Descriptive Proteome of the Saliva.</title>
        <authorList>
            <person name="Esteves E."/>
            <person name="Maruyama S.R."/>
            <person name="Kawahara R."/>
            <person name="Fujita A."/>
            <person name="Martins L.A."/>
            <person name="Righi A.A."/>
            <person name="Costa F.B."/>
            <person name="Palmisano G."/>
            <person name="Labruna M.B."/>
            <person name="Sa-Nunes A."/>
            <person name="Ribeiro J.M.C."/>
            <person name="Fogaca A.C."/>
        </authorList>
    </citation>
    <scope>NUCLEOTIDE SEQUENCE</scope>
</reference>
<dbReference type="Pfam" id="PF00567">
    <property type="entry name" value="TUDOR"/>
    <property type="match status" value="3"/>
</dbReference>
<feature type="domain" description="Tudor" evidence="8">
    <location>
        <begin position="480"/>
        <end position="553"/>
    </location>
</feature>
<feature type="compositionally biased region" description="Low complexity" evidence="5">
    <location>
        <begin position="1231"/>
        <end position="1243"/>
    </location>
</feature>
<evidence type="ECO:0000259" key="6">
    <source>
        <dbReference type="PROSITE" id="PS50089"/>
    </source>
</evidence>
<evidence type="ECO:0000256" key="1">
    <source>
        <dbReference type="ARBA" id="ARBA00022723"/>
    </source>
</evidence>
<protein>
    <submittedName>
        <fullName evidence="9">Putative ring finger protein 17</fullName>
    </submittedName>
</protein>
<evidence type="ECO:0000313" key="9">
    <source>
        <dbReference type="EMBL" id="JAU00146.1"/>
    </source>
</evidence>
<dbReference type="PROSITE" id="PS50304">
    <property type="entry name" value="TUDOR"/>
    <property type="match status" value="3"/>
</dbReference>
<dbReference type="Gene3D" id="4.10.830.40">
    <property type="match status" value="1"/>
</dbReference>
<keyword evidence="2 4" id="KW-0863">Zinc-finger</keyword>
<dbReference type="CDD" id="cd19769">
    <property type="entry name" value="Bbox2_TRIM16-like"/>
    <property type="match status" value="1"/>
</dbReference>
<dbReference type="PROSITE" id="PS50089">
    <property type="entry name" value="ZF_RING_2"/>
    <property type="match status" value="1"/>
</dbReference>
<dbReference type="GO" id="GO:0005737">
    <property type="term" value="C:cytoplasm"/>
    <property type="evidence" value="ECO:0007669"/>
    <property type="project" value="UniProtKB-ARBA"/>
</dbReference>
<feature type="region of interest" description="Disordered" evidence="5">
    <location>
        <begin position="891"/>
        <end position="915"/>
    </location>
</feature>
<dbReference type="SMART" id="SM00333">
    <property type="entry name" value="TUDOR"/>
    <property type="match status" value="3"/>
</dbReference>
<feature type="compositionally biased region" description="Acidic residues" evidence="5">
    <location>
        <begin position="386"/>
        <end position="398"/>
    </location>
</feature>